<name>A0A975IT26_9CAUL</name>
<dbReference type="PANTHER" id="PTHR43312:SF1">
    <property type="entry name" value="NADP-DEPENDENT OXIDOREDUCTASE DOMAIN-CONTAINING PROTEIN"/>
    <property type="match status" value="1"/>
</dbReference>
<evidence type="ECO:0000313" key="3">
    <source>
        <dbReference type="Proteomes" id="UP000676409"/>
    </source>
</evidence>
<dbReference type="PANTHER" id="PTHR43312">
    <property type="entry name" value="D-THREO-ALDOSE 1-DEHYDROGENASE"/>
    <property type="match status" value="1"/>
</dbReference>
<keyword evidence="3" id="KW-1185">Reference proteome</keyword>
<dbReference type="KEGG" id="caul:KCG34_13075"/>
<dbReference type="InterPro" id="IPR036812">
    <property type="entry name" value="NAD(P)_OxRdtase_dom_sf"/>
</dbReference>
<organism evidence="2 3">
    <name type="scientific">Phenylobacterium montanum</name>
    <dbReference type="NCBI Taxonomy" id="2823693"/>
    <lineage>
        <taxon>Bacteria</taxon>
        <taxon>Pseudomonadati</taxon>
        <taxon>Pseudomonadota</taxon>
        <taxon>Alphaproteobacteria</taxon>
        <taxon>Caulobacterales</taxon>
        <taxon>Caulobacteraceae</taxon>
        <taxon>Phenylobacterium</taxon>
    </lineage>
</organism>
<dbReference type="Gene3D" id="3.20.20.100">
    <property type="entry name" value="NADP-dependent oxidoreductase domain"/>
    <property type="match status" value="1"/>
</dbReference>
<protein>
    <submittedName>
        <fullName evidence="2">Aldo/keto reductase</fullName>
    </submittedName>
</protein>
<reference evidence="2" key="1">
    <citation type="submission" date="2021-04" db="EMBL/GenBank/DDBJ databases">
        <title>The complete genome sequence of Caulobacter sp. S6.</title>
        <authorList>
            <person name="Tang Y."/>
            <person name="Ouyang W."/>
            <person name="Liu Q."/>
            <person name="Huang B."/>
            <person name="Guo Z."/>
            <person name="Lei P."/>
        </authorList>
    </citation>
    <scope>NUCLEOTIDE SEQUENCE</scope>
    <source>
        <strain evidence="2">S6</strain>
    </source>
</reference>
<feature type="domain" description="NADP-dependent oxidoreductase" evidence="1">
    <location>
        <begin position="19"/>
        <end position="237"/>
    </location>
</feature>
<proteinExistence type="predicted"/>
<accession>A0A975IT26</accession>
<dbReference type="EMBL" id="CP073078">
    <property type="protein sequence ID" value="QUD86039.1"/>
    <property type="molecule type" value="Genomic_DNA"/>
</dbReference>
<dbReference type="SUPFAM" id="SSF51430">
    <property type="entry name" value="NAD(P)-linked oxidoreductase"/>
    <property type="match status" value="1"/>
</dbReference>
<dbReference type="Pfam" id="PF00248">
    <property type="entry name" value="Aldo_ket_red"/>
    <property type="match status" value="1"/>
</dbReference>
<dbReference type="AlphaFoldDB" id="A0A975IT26"/>
<dbReference type="RefSeq" id="WP_211936091.1">
    <property type="nucleotide sequence ID" value="NZ_CP073078.1"/>
</dbReference>
<dbReference type="InterPro" id="IPR053135">
    <property type="entry name" value="AKR2_Oxidoreductase"/>
</dbReference>
<gene>
    <name evidence="2" type="ORF">KCG34_13075</name>
</gene>
<dbReference type="Proteomes" id="UP000676409">
    <property type="component" value="Chromosome"/>
</dbReference>
<sequence length="280" mass="29339">MRTGVFRDPDTGAEVGLSKLGLGCSKVGSFNNPAPMSQIRQVLAHALDLGVTVFDTADIYGQGDSEREIGRAIRGRRDQAFVVTKFGKLFSAKMRLMAPFKPVLKPLVQAMKAGAQVAAQRDGSMAEDFTPTRYAAALDASLRRLGLDHVDAVLMHSPSAATVRQPGVAEALMALKTAGKTGYFGISCDDDACLEAALAVPGLSLLQLPMDVIERAQANGMAKAIADRGIGVFAREVIRLQPSLKPVEAVAAAAARPDVTCVIAGTSSPHHLDALAAACS</sequence>
<evidence type="ECO:0000259" key="1">
    <source>
        <dbReference type="Pfam" id="PF00248"/>
    </source>
</evidence>
<evidence type="ECO:0000313" key="2">
    <source>
        <dbReference type="EMBL" id="QUD86039.1"/>
    </source>
</evidence>
<dbReference type="InterPro" id="IPR023210">
    <property type="entry name" value="NADP_OxRdtase_dom"/>
</dbReference>